<evidence type="ECO:0000256" key="1">
    <source>
        <dbReference type="ARBA" id="ARBA00004141"/>
    </source>
</evidence>
<comment type="function">
    <text evidence="5">Essential core component of the TIM22 complex, a complex that mediates the import and insertion of multi-pass transmembrane proteins into the mitochondrial inner membrane. In the TIM22 complex, it constitutes the voltage-activated and signal-gated channel. Forms a twin-pore translocase that uses the membrane potential as external driving force in 2 voltage-dependent steps.</text>
</comment>
<dbReference type="PANTHER" id="PTHR14110">
    <property type="entry name" value="MITOCHONDRIAL IMPORT INNER MEMBRANE TRANSLOCASE SUBUNIT TIM22"/>
    <property type="match status" value="1"/>
</dbReference>
<comment type="subcellular location">
    <subcellularLocation>
        <location evidence="1">Membrane</location>
        <topology evidence="1">Multi-pass membrane protein</topology>
    </subcellularLocation>
    <subcellularLocation>
        <location evidence="5">Mitochondrion inner membrane</location>
        <topology evidence="5">Multi-pass membrane protein</topology>
    </subcellularLocation>
</comment>
<dbReference type="STRING" id="65357.A0A024G6D5"/>
<keyword evidence="5" id="KW-0813">Transport</keyword>
<evidence type="ECO:0000256" key="4">
    <source>
        <dbReference type="ARBA" id="ARBA00023136"/>
    </source>
</evidence>
<keyword evidence="4 5" id="KW-0472">Membrane</keyword>
<keyword evidence="3 5" id="KW-1133">Transmembrane helix</keyword>
<keyword evidence="7" id="KW-1185">Reference proteome</keyword>
<evidence type="ECO:0000313" key="7">
    <source>
        <dbReference type="Proteomes" id="UP000053237"/>
    </source>
</evidence>
<comment type="caution">
    <text evidence="6">The sequence shown here is derived from an EMBL/GenBank/DDBJ whole genome shotgun (WGS) entry which is preliminary data.</text>
</comment>
<keyword evidence="2 5" id="KW-0812">Transmembrane</keyword>
<organism evidence="6 7">
    <name type="scientific">Albugo candida</name>
    <dbReference type="NCBI Taxonomy" id="65357"/>
    <lineage>
        <taxon>Eukaryota</taxon>
        <taxon>Sar</taxon>
        <taxon>Stramenopiles</taxon>
        <taxon>Oomycota</taxon>
        <taxon>Peronosporomycetes</taxon>
        <taxon>Albuginales</taxon>
        <taxon>Albuginaceae</taxon>
        <taxon>Albugo</taxon>
    </lineage>
</organism>
<keyword evidence="5" id="KW-0999">Mitochondrion inner membrane</keyword>
<keyword evidence="5" id="KW-0496">Mitochondrion</keyword>
<dbReference type="OrthoDB" id="1913277at2759"/>
<dbReference type="EMBL" id="CAIX01000032">
    <property type="protein sequence ID" value="CCI42317.1"/>
    <property type="molecule type" value="Genomic_DNA"/>
</dbReference>
<evidence type="ECO:0000256" key="5">
    <source>
        <dbReference type="RuleBase" id="RU367038"/>
    </source>
</evidence>
<dbReference type="Proteomes" id="UP000053237">
    <property type="component" value="Unassembled WGS sequence"/>
</dbReference>
<dbReference type="InParanoid" id="A0A024G6D5"/>
<evidence type="ECO:0000313" key="6">
    <source>
        <dbReference type="EMBL" id="CCI42317.1"/>
    </source>
</evidence>
<dbReference type="GO" id="GO:0008320">
    <property type="term" value="F:protein transmembrane transporter activity"/>
    <property type="evidence" value="ECO:0007669"/>
    <property type="project" value="UniProtKB-UniRule"/>
</dbReference>
<dbReference type="GO" id="GO:0045039">
    <property type="term" value="P:protein insertion into mitochondrial inner membrane"/>
    <property type="evidence" value="ECO:0007669"/>
    <property type="project" value="UniProtKB-UniRule"/>
</dbReference>
<proteinExistence type="inferred from homology"/>
<reference evidence="6 7" key="1">
    <citation type="submission" date="2012-05" db="EMBL/GenBank/DDBJ databases">
        <title>Recombination and specialization in a pathogen metapopulation.</title>
        <authorList>
            <person name="Gardiner A."/>
            <person name="Kemen E."/>
            <person name="Schultz-Larsen T."/>
            <person name="MacLean D."/>
            <person name="Van Oosterhout C."/>
            <person name="Jones J.D.G."/>
        </authorList>
    </citation>
    <scope>NUCLEOTIDE SEQUENCE [LARGE SCALE GENOMIC DNA]</scope>
    <source>
        <strain evidence="6 7">Ac Nc2</strain>
    </source>
</reference>
<name>A0A024G6D5_9STRA</name>
<dbReference type="AlphaFoldDB" id="A0A024G6D5"/>
<gene>
    <name evidence="6" type="ORF">BN9_031010</name>
</gene>
<dbReference type="GO" id="GO:0042721">
    <property type="term" value="C:TIM22 mitochondrial import inner membrane insertion complex"/>
    <property type="evidence" value="ECO:0007669"/>
    <property type="project" value="UniProtKB-UniRule"/>
</dbReference>
<dbReference type="Pfam" id="PF02466">
    <property type="entry name" value="Tim17"/>
    <property type="match status" value="1"/>
</dbReference>
<sequence length="145" mass="15038">MHELTGVQKISACAGAGLFFGITLGSIEAVWSIPKLGTNLPKFSSQLKHIGGRCILFGAAATLYATIEYAAESIRHKKDFMNAGIAGALAGGSVVGIRSGNARTASGAALITAAASGACSYWETLSDDPFERYAAARKAREGRVE</sequence>
<keyword evidence="5" id="KW-0811">Translocation</keyword>
<comment type="similarity">
    <text evidence="5">Belongs to the Tim17/Tim22/Tim23 family.</text>
</comment>
<feature type="transmembrane region" description="Helical" evidence="5">
    <location>
        <begin position="50"/>
        <end position="71"/>
    </location>
</feature>
<evidence type="ECO:0000256" key="3">
    <source>
        <dbReference type="ARBA" id="ARBA00022989"/>
    </source>
</evidence>
<dbReference type="InterPro" id="IPR039175">
    <property type="entry name" value="TIM22"/>
</dbReference>
<feature type="transmembrane region" description="Helical" evidence="5">
    <location>
        <begin position="12"/>
        <end position="30"/>
    </location>
</feature>
<accession>A0A024G6D5</accession>
<comment type="subunit">
    <text evidence="5">Component of the TIM22 complex.</text>
</comment>
<protein>
    <recommendedName>
        <fullName evidence="5">Mitochondrial import inner membrane translocase subunit TIM22</fullName>
    </recommendedName>
</protein>
<keyword evidence="5" id="KW-0653">Protein transport</keyword>
<evidence type="ECO:0000256" key="2">
    <source>
        <dbReference type="ARBA" id="ARBA00022692"/>
    </source>
</evidence>